<keyword evidence="3 7" id="KW-0436">Ligase</keyword>
<dbReference type="Gene3D" id="2.40.50.140">
    <property type="entry name" value="Nucleic acid-binding proteins"/>
    <property type="match status" value="1"/>
</dbReference>
<evidence type="ECO:0000259" key="5">
    <source>
        <dbReference type="Pfam" id="PF01068"/>
    </source>
</evidence>
<dbReference type="SUPFAM" id="SSF56091">
    <property type="entry name" value="DNA ligase/mRNA capping enzyme, catalytic domain"/>
    <property type="match status" value="1"/>
</dbReference>
<accession>A0ABU4RLV6</accession>
<evidence type="ECO:0000256" key="4">
    <source>
        <dbReference type="ARBA" id="ARBA00034003"/>
    </source>
</evidence>
<comment type="similarity">
    <text evidence="1">Belongs to the ATP-dependent DNA ligase family.</text>
</comment>
<feature type="domain" description="DNA ligase ATP-dependent C-terminal" evidence="6">
    <location>
        <begin position="232"/>
        <end position="332"/>
    </location>
</feature>
<organism evidence="7 8">
    <name type="scientific">Terrihabitans rhizophilus</name>
    <dbReference type="NCBI Taxonomy" id="3092662"/>
    <lineage>
        <taxon>Bacteria</taxon>
        <taxon>Pseudomonadati</taxon>
        <taxon>Pseudomonadota</taxon>
        <taxon>Alphaproteobacteria</taxon>
        <taxon>Hyphomicrobiales</taxon>
        <taxon>Terrihabitans</taxon>
    </lineage>
</organism>
<proteinExistence type="inferred from homology"/>
<dbReference type="PANTHER" id="PTHR45674:SF4">
    <property type="entry name" value="DNA LIGASE 1"/>
    <property type="match status" value="1"/>
</dbReference>
<dbReference type="InterPro" id="IPR044119">
    <property type="entry name" value="Adenylation_LigC-like"/>
</dbReference>
<dbReference type="RefSeq" id="WP_319843931.1">
    <property type="nucleotide sequence ID" value="NZ_JAXAFJ010000003.1"/>
</dbReference>
<dbReference type="Gene3D" id="3.30.470.30">
    <property type="entry name" value="DNA ligase/mRNA capping enzyme"/>
    <property type="match status" value="1"/>
</dbReference>
<dbReference type="EMBL" id="JAXAFJ010000003">
    <property type="protein sequence ID" value="MDX6805804.1"/>
    <property type="molecule type" value="Genomic_DNA"/>
</dbReference>
<dbReference type="Proteomes" id="UP001274321">
    <property type="component" value="Unassembled WGS sequence"/>
</dbReference>
<dbReference type="InterPro" id="IPR012340">
    <property type="entry name" value="NA-bd_OB-fold"/>
</dbReference>
<dbReference type="InterPro" id="IPR012309">
    <property type="entry name" value="DNA_ligase_ATP-dep_C"/>
</dbReference>
<protein>
    <recommendedName>
        <fullName evidence="2">DNA ligase (ATP)</fullName>
        <ecNumber evidence="2">6.5.1.1</ecNumber>
    </recommendedName>
</protein>
<dbReference type="CDD" id="cd07970">
    <property type="entry name" value="OBF_DNA_ligase_LigC"/>
    <property type="match status" value="1"/>
</dbReference>
<dbReference type="GO" id="GO:0003910">
    <property type="term" value="F:DNA ligase (ATP) activity"/>
    <property type="evidence" value="ECO:0007669"/>
    <property type="project" value="UniProtKB-EC"/>
</dbReference>
<evidence type="ECO:0000313" key="7">
    <source>
        <dbReference type="EMBL" id="MDX6805804.1"/>
    </source>
</evidence>
<evidence type="ECO:0000256" key="1">
    <source>
        <dbReference type="ARBA" id="ARBA00007572"/>
    </source>
</evidence>
<dbReference type="Pfam" id="PF04679">
    <property type="entry name" value="DNA_ligase_A_C"/>
    <property type="match status" value="1"/>
</dbReference>
<gene>
    <name evidence="7" type="ORF">SCD90_06990</name>
</gene>
<dbReference type="NCBIfam" id="NF006078">
    <property type="entry name" value="PRK08224.1"/>
    <property type="match status" value="1"/>
</dbReference>
<reference evidence="7 8" key="1">
    <citation type="submission" date="2023-11" db="EMBL/GenBank/DDBJ databases">
        <authorList>
            <person name="Bao R."/>
        </authorList>
    </citation>
    <scope>NUCLEOTIDE SEQUENCE [LARGE SCALE GENOMIC DNA]</scope>
    <source>
        <strain evidence="7 8">PJ23</strain>
    </source>
</reference>
<comment type="caution">
    <text evidence="7">The sequence shown here is derived from an EMBL/GenBank/DDBJ whole genome shotgun (WGS) entry which is preliminary data.</text>
</comment>
<keyword evidence="8" id="KW-1185">Reference proteome</keyword>
<dbReference type="SUPFAM" id="SSF50249">
    <property type="entry name" value="Nucleic acid-binding proteins"/>
    <property type="match status" value="1"/>
</dbReference>
<name>A0ABU4RLV6_9HYPH</name>
<feature type="domain" description="ATP-dependent DNA ligase family profile" evidence="5">
    <location>
        <begin position="35"/>
        <end position="214"/>
    </location>
</feature>
<comment type="catalytic activity">
    <reaction evidence="4">
        <text>ATP + (deoxyribonucleotide)n-3'-hydroxyl + 5'-phospho-(deoxyribonucleotide)m = (deoxyribonucleotide)n+m + AMP + diphosphate.</text>
        <dbReference type="EC" id="6.5.1.1"/>
    </reaction>
</comment>
<dbReference type="CDD" id="cd07905">
    <property type="entry name" value="Adenylation_DNA_ligase_LigC"/>
    <property type="match status" value="1"/>
</dbReference>
<dbReference type="Pfam" id="PF01068">
    <property type="entry name" value="DNA_ligase_A_M"/>
    <property type="match status" value="1"/>
</dbReference>
<dbReference type="InterPro" id="IPR012310">
    <property type="entry name" value="DNA_ligase_ATP-dep_cent"/>
</dbReference>
<dbReference type="PANTHER" id="PTHR45674">
    <property type="entry name" value="DNA LIGASE 1/3 FAMILY MEMBER"/>
    <property type="match status" value="1"/>
</dbReference>
<dbReference type="EC" id="6.5.1.1" evidence="2"/>
<dbReference type="InterPro" id="IPR050191">
    <property type="entry name" value="ATP-dep_DNA_ligase"/>
</dbReference>
<evidence type="ECO:0000256" key="2">
    <source>
        <dbReference type="ARBA" id="ARBA00012727"/>
    </source>
</evidence>
<evidence type="ECO:0000259" key="6">
    <source>
        <dbReference type="Pfam" id="PF04679"/>
    </source>
</evidence>
<evidence type="ECO:0000313" key="8">
    <source>
        <dbReference type="Proteomes" id="UP001274321"/>
    </source>
</evidence>
<evidence type="ECO:0000256" key="3">
    <source>
        <dbReference type="ARBA" id="ARBA00022598"/>
    </source>
</evidence>
<dbReference type="InterPro" id="IPR044117">
    <property type="entry name" value="OBF_LigC-like"/>
</dbReference>
<sequence>MDSGQPPETDTRDRGLPLPVTTAPMEAHAADALPEGPGWQFEPKWDGFRCLAFRSGTEIDLRSKSGRPLARYFPDVVSILGALPAERFVLDGELVIPVGGELSFEALQLRLHPAESRVRKLAGETPAEFILFDLLFDPEGDILMDRPLRERRAALDQFFTALADTSGLRLSPSTNDRGVAERWLAGTGTALDGVVAKRCDDPYRPDERAFAKVKRLRTADCVVGGFRYAQGKKEVGSLLLGLYDADGELDHVGFTSGFAEMDRAALTARLEALVEPPGFTGRSPGGPSRWSTERTGEYQPLRHELVAEVRYDHVTGDRFRHGTKFLRWRPDKAALQCRMDQLDAPADPERLATLLGIRDHG</sequence>